<keyword evidence="5" id="KW-0804">Transcription</keyword>
<dbReference type="PANTHER" id="PTHR43133">
    <property type="entry name" value="RNA POLYMERASE ECF-TYPE SIGMA FACTO"/>
    <property type="match status" value="1"/>
</dbReference>
<feature type="domain" description="RNA polymerase sigma factor 70 region 4 type 2" evidence="7">
    <location>
        <begin position="110"/>
        <end position="160"/>
    </location>
</feature>
<evidence type="ECO:0000313" key="8">
    <source>
        <dbReference type="EMBL" id="MFI6500582.1"/>
    </source>
</evidence>
<comment type="similarity">
    <text evidence="1">Belongs to the sigma-70 factor family. ECF subfamily.</text>
</comment>
<dbReference type="Pfam" id="PF08281">
    <property type="entry name" value="Sigma70_r4_2"/>
    <property type="match status" value="1"/>
</dbReference>
<evidence type="ECO:0000256" key="2">
    <source>
        <dbReference type="ARBA" id="ARBA00023015"/>
    </source>
</evidence>
<keyword evidence="2" id="KW-0805">Transcription regulation</keyword>
<gene>
    <name evidence="8" type="primary">sigE</name>
    <name evidence="8" type="ORF">ACIBG2_24610</name>
</gene>
<evidence type="ECO:0000313" key="9">
    <source>
        <dbReference type="Proteomes" id="UP001612741"/>
    </source>
</evidence>
<evidence type="ECO:0000256" key="5">
    <source>
        <dbReference type="ARBA" id="ARBA00023163"/>
    </source>
</evidence>
<dbReference type="Pfam" id="PF04542">
    <property type="entry name" value="Sigma70_r2"/>
    <property type="match status" value="1"/>
</dbReference>
<comment type="caution">
    <text evidence="8">The sequence shown here is derived from an EMBL/GenBank/DDBJ whole genome shotgun (WGS) entry which is preliminary data.</text>
</comment>
<dbReference type="InterPro" id="IPR039425">
    <property type="entry name" value="RNA_pol_sigma-70-like"/>
</dbReference>
<dbReference type="Gene3D" id="1.10.10.10">
    <property type="entry name" value="Winged helix-like DNA-binding domain superfamily/Winged helix DNA-binding domain"/>
    <property type="match status" value="1"/>
</dbReference>
<reference evidence="8 9" key="1">
    <citation type="submission" date="2024-10" db="EMBL/GenBank/DDBJ databases">
        <title>The Natural Products Discovery Center: Release of the First 8490 Sequenced Strains for Exploring Actinobacteria Biosynthetic Diversity.</title>
        <authorList>
            <person name="Kalkreuter E."/>
            <person name="Kautsar S.A."/>
            <person name="Yang D."/>
            <person name="Bader C.D."/>
            <person name="Teijaro C.N."/>
            <person name="Fluegel L."/>
            <person name="Davis C.M."/>
            <person name="Simpson J.R."/>
            <person name="Lauterbach L."/>
            <person name="Steele A.D."/>
            <person name="Gui C."/>
            <person name="Meng S."/>
            <person name="Li G."/>
            <person name="Viehrig K."/>
            <person name="Ye F."/>
            <person name="Su P."/>
            <person name="Kiefer A.F."/>
            <person name="Nichols A."/>
            <person name="Cepeda A.J."/>
            <person name="Yan W."/>
            <person name="Fan B."/>
            <person name="Jiang Y."/>
            <person name="Adhikari A."/>
            <person name="Zheng C.-J."/>
            <person name="Schuster L."/>
            <person name="Cowan T.M."/>
            <person name="Smanski M.J."/>
            <person name="Chevrette M.G."/>
            <person name="De Carvalho L.P.S."/>
            <person name="Shen B."/>
        </authorList>
    </citation>
    <scope>NUCLEOTIDE SEQUENCE [LARGE SCALE GENOMIC DNA]</scope>
    <source>
        <strain evidence="8 9">NPDC050545</strain>
    </source>
</reference>
<dbReference type="NCBIfam" id="TIGR02937">
    <property type="entry name" value="sigma70-ECF"/>
    <property type="match status" value="1"/>
</dbReference>
<dbReference type="InterPro" id="IPR036388">
    <property type="entry name" value="WH-like_DNA-bd_sf"/>
</dbReference>
<name>A0ABW7YY00_9ACTN</name>
<keyword evidence="3" id="KW-0731">Sigma factor</keyword>
<dbReference type="SUPFAM" id="SSF88659">
    <property type="entry name" value="Sigma3 and sigma4 domains of RNA polymerase sigma factors"/>
    <property type="match status" value="1"/>
</dbReference>
<evidence type="ECO:0000256" key="1">
    <source>
        <dbReference type="ARBA" id="ARBA00010641"/>
    </source>
</evidence>
<keyword evidence="9" id="KW-1185">Reference proteome</keyword>
<dbReference type="CDD" id="cd06171">
    <property type="entry name" value="Sigma70_r4"/>
    <property type="match status" value="1"/>
</dbReference>
<dbReference type="InterPro" id="IPR007627">
    <property type="entry name" value="RNA_pol_sigma70_r2"/>
</dbReference>
<evidence type="ECO:0000259" key="7">
    <source>
        <dbReference type="Pfam" id="PF08281"/>
    </source>
</evidence>
<evidence type="ECO:0000256" key="3">
    <source>
        <dbReference type="ARBA" id="ARBA00023082"/>
    </source>
</evidence>
<evidence type="ECO:0000259" key="6">
    <source>
        <dbReference type="Pfam" id="PF04542"/>
    </source>
</evidence>
<dbReference type="SUPFAM" id="SSF88946">
    <property type="entry name" value="Sigma2 domain of RNA polymerase sigma factors"/>
    <property type="match status" value="1"/>
</dbReference>
<protein>
    <submittedName>
        <fullName evidence="8">RNA polymerase sigma factor SigE</fullName>
    </submittedName>
</protein>
<dbReference type="InterPro" id="IPR013324">
    <property type="entry name" value="RNA_pol_sigma_r3/r4-like"/>
</dbReference>
<feature type="domain" description="RNA polymerase sigma-70 region 2" evidence="6">
    <location>
        <begin position="10"/>
        <end position="76"/>
    </location>
</feature>
<keyword evidence="4" id="KW-0238">DNA-binding</keyword>
<organism evidence="8 9">
    <name type="scientific">Nonomuraea typhae</name>
    <dbReference type="NCBI Taxonomy" id="2603600"/>
    <lineage>
        <taxon>Bacteria</taxon>
        <taxon>Bacillati</taxon>
        <taxon>Actinomycetota</taxon>
        <taxon>Actinomycetes</taxon>
        <taxon>Streptosporangiales</taxon>
        <taxon>Streptosporangiaceae</taxon>
        <taxon>Nonomuraea</taxon>
    </lineage>
</organism>
<dbReference type="PANTHER" id="PTHR43133:SF8">
    <property type="entry name" value="RNA POLYMERASE SIGMA FACTOR HI_1459-RELATED"/>
    <property type="match status" value="1"/>
</dbReference>
<proteinExistence type="inferred from homology"/>
<accession>A0ABW7YY00</accession>
<dbReference type="InterPro" id="IPR013325">
    <property type="entry name" value="RNA_pol_sigma_r2"/>
</dbReference>
<evidence type="ECO:0000256" key="4">
    <source>
        <dbReference type="ARBA" id="ARBA00023125"/>
    </source>
</evidence>
<dbReference type="Gene3D" id="1.10.1740.10">
    <property type="match status" value="1"/>
</dbReference>
<dbReference type="EMBL" id="JBITGY010000006">
    <property type="protein sequence ID" value="MFI6500582.1"/>
    <property type="molecule type" value="Genomic_DNA"/>
</dbReference>
<sequence>MTTALSWEAIVRTHSARVYGLAFRLTGDPHDAEDLTQEVFYKVFKSLATYKPGSFEGWLHRITTNLFLDGVRRRARVKVNPLSDESAERLPARGPTPEQVWDELQFEPDIQAALQALTPAHRAAVVLCDVEGLPYDAVAAALGVKTGTVRSRIHRGRAQLKASLHHRSPSQR</sequence>
<dbReference type="Proteomes" id="UP001612741">
    <property type="component" value="Unassembled WGS sequence"/>
</dbReference>
<dbReference type="RefSeq" id="WP_397084567.1">
    <property type="nucleotide sequence ID" value="NZ_JBITGY010000006.1"/>
</dbReference>
<dbReference type="NCBIfam" id="NF007229">
    <property type="entry name" value="PRK09647.1"/>
    <property type="match status" value="1"/>
</dbReference>
<dbReference type="InterPro" id="IPR013249">
    <property type="entry name" value="RNA_pol_sigma70_r4_t2"/>
</dbReference>
<dbReference type="InterPro" id="IPR014284">
    <property type="entry name" value="RNA_pol_sigma-70_dom"/>
</dbReference>